<accession>R7SH82</accession>
<dbReference type="InterPro" id="IPR023213">
    <property type="entry name" value="CAT-like_dom_sf"/>
</dbReference>
<evidence type="ECO:0000313" key="2">
    <source>
        <dbReference type="Proteomes" id="UP000053319"/>
    </source>
</evidence>
<name>R7SH82_DICSQ</name>
<dbReference type="KEGG" id="dsq:DICSQDRAFT_73647"/>
<protein>
    <recommendedName>
        <fullName evidence="3">Condensation domain-containing protein</fullName>
    </recommendedName>
</protein>
<dbReference type="AlphaFoldDB" id="R7SH82"/>
<dbReference type="Proteomes" id="UP000053319">
    <property type="component" value="Unassembled WGS sequence"/>
</dbReference>
<evidence type="ECO:0000313" key="1">
    <source>
        <dbReference type="EMBL" id="EJF55524.1"/>
    </source>
</evidence>
<reference evidence="1 2" key="1">
    <citation type="journal article" date="2012" name="Science">
        <title>The Paleozoic origin of enzymatic lignin decomposition reconstructed from 31 fungal genomes.</title>
        <authorList>
            <person name="Floudas D."/>
            <person name="Binder M."/>
            <person name="Riley R."/>
            <person name="Barry K."/>
            <person name="Blanchette R.A."/>
            <person name="Henrissat B."/>
            <person name="Martinez A.T."/>
            <person name="Otillar R."/>
            <person name="Spatafora J.W."/>
            <person name="Yadav J.S."/>
            <person name="Aerts A."/>
            <person name="Benoit I."/>
            <person name="Boyd A."/>
            <person name="Carlson A."/>
            <person name="Copeland A."/>
            <person name="Coutinho P.M."/>
            <person name="de Vries R.P."/>
            <person name="Ferreira P."/>
            <person name="Findley K."/>
            <person name="Foster B."/>
            <person name="Gaskell J."/>
            <person name="Glotzer D."/>
            <person name="Gorecki P."/>
            <person name="Heitman J."/>
            <person name="Hesse C."/>
            <person name="Hori C."/>
            <person name="Igarashi K."/>
            <person name="Jurgens J.A."/>
            <person name="Kallen N."/>
            <person name="Kersten P."/>
            <person name="Kohler A."/>
            <person name="Kuees U."/>
            <person name="Kumar T.K.A."/>
            <person name="Kuo A."/>
            <person name="LaButti K."/>
            <person name="Larrondo L.F."/>
            <person name="Lindquist E."/>
            <person name="Ling A."/>
            <person name="Lombard V."/>
            <person name="Lucas S."/>
            <person name="Lundell T."/>
            <person name="Martin R."/>
            <person name="McLaughlin D.J."/>
            <person name="Morgenstern I."/>
            <person name="Morin E."/>
            <person name="Murat C."/>
            <person name="Nagy L.G."/>
            <person name="Nolan M."/>
            <person name="Ohm R.A."/>
            <person name="Patyshakuliyeva A."/>
            <person name="Rokas A."/>
            <person name="Ruiz-Duenas F.J."/>
            <person name="Sabat G."/>
            <person name="Salamov A."/>
            <person name="Samejima M."/>
            <person name="Schmutz J."/>
            <person name="Slot J.C."/>
            <person name="St John F."/>
            <person name="Stenlid J."/>
            <person name="Sun H."/>
            <person name="Sun S."/>
            <person name="Syed K."/>
            <person name="Tsang A."/>
            <person name="Wiebenga A."/>
            <person name="Young D."/>
            <person name="Pisabarro A."/>
            <person name="Eastwood D.C."/>
            <person name="Martin F."/>
            <person name="Cullen D."/>
            <person name="Grigoriev I.V."/>
            <person name="Hibbett D.S."/>
        </authorList>
    </citation>
    <scope>NUCLEOTIDE SEQUENCE [LARGE SCALE GENOMIC DNA]</scope>
    <source>
        <strain evidence="1 2">LYAD-421 SS1</strain>
    </source>
</reference>
<dbReference type="OrthoDB" id="2548233at2759"/>
<gene>
    <name evidence="1" type="ORF">DICSQDRAFT_73647</name>
</gene>
<sequence length="409" mass="45552">RPLLGSELLADQAAFLEDGYCLSPHNYNNRFTCPMIAATPRRGIHNQQLSSWIYTPISDVHEVRSWSEEVLTVQLDTPTAPSSMVKKLNSSRLPYVLPDGRKLFLRVYLIRPVTALNVFGIFLHGTHALMDARPTLNLFHLMLEYMSLPQAISIADLPWGTEYKSLPPGPMTATGGRRKEWASEGQDLLQKVAKMYTHPYPGNIVESRTASIADNDLSQRLAVKLTGIETSRILQTLKDLGYSFTHLLEAAVALATFTLRPIPAECSSIAHVTYDSATISTTGRLCPEYETKSRFLSSFVFVPIRINWSELSELKGRAQVIQAMKQSKAQYSAYLANPCLVQLTAEQMRLSPPQQDIVRGSPNAPVVVNLGRVEDYLASSWPSSQSSSACPLFRIDDFFLGLRSTHTHP</sequence>
<dbReference type="GeneID" id="18843978"/>
<feature type="non-terminal residue" evidence="1">
    <location>
        <position position="409"/>
    </location>
</feature>
<dbReference type="EMBL" id="JH719570">
    <property type="protein sequence ID" value="EJF55524.1"/>
    <property type="molecule type" value="Genomic_DNA"/>
</dbReference>
<dbReference type="HOGENOM" id="CLU_043680_0_0_1"/>
<proteinExistence type="predicted"/>
<dbReference type="RefSeq" id="XP_007371738.1">
    <property type="nucleotide sequence ID" value="XM_007371676.1"/>
</dbReference>
<dbReference type="Gene3D" id="3.30.559.30">
    <property type="entry name" value="Nonribosomal peptide synthetase, condensation domain"/>
    <property type="match status" value="1"/>
</dbReference>
<organism evidence="1 2">
    <name type="scientific">Dichomitus squalens (strain LYAD-421)</name>
    <name type="common">Western red white-rot fungus</name>
    <dbReference type="NCBI Taxonomy" id="732165"/>
    <lineage>
        <taxon>Eukaryota</taxon>
        <taxon>Fungi</taxon>
        <taxon>Dikarya</taxon>
        <taxon>Basidiomycota</taxon>
        <taxon>Agaricomycotina</taxon>
        <taxon>Agaricomycetes</taxon>
        <taxon>Polyporales</taxon>
        <taxon>Polyporaceae</taxon>
        <taxon>Dichomitus</taxon>
    </lineage>
</organism>
<evidence type="ECO:0008006" key="3">
    <source>
        <dbReference type="Google" id="ProtNLM"/>
    </source>
</evidence>
<dbReference type="Gene3D" id="3.30.559.10">
    <property type="entry name" value="Chloramphenicol acetyltransferase-like domain"/>
    <property type="match status" value="1"/>
</dbReference>